<keyword evidence="2" id="KW-0963">Cytoplasm</keyword>
<dbReference type="PROSITE" id="PS50405">
    <property type="entry name" value="GST_CTER"/>
    <property type="match status" value="1"/>
</dbReference>
<protein>
    <submittedName>
        <fullName evidence="5">Uncharacterized protein</fullName>
    </submittedName>
</protein>
<proteinExistence type="predicted"/>
<dbReference type="InterPro" id="IPR051369">
    <property type="entry name" value="GST_Theta"/>
</dbReference>
<gene>
    <name evidence="5" type="ORF">BSTOLATCC_MIC9599</name>
</gene>
<accession>A0AAU9IPT0</accession>
<dbReference type="Gene3D" id="3.40.30.10">
    <property type="entry name" value="Glutaredoxin"/>
    <property type="match status" value="1"/>
</dbReference>
<dbReference type="InterPro" id="IPR036249">
    <property type="entry name" value="Thioredoxin-like_sf"/>
</dbReference>
<dbReference type="InterPro" id="IPR004045">
    <property type="entry name" value="Glutathione_S-Trfase_N"/>
</dbReference>
<evidence type="ECO:0000259" key="4">
    <source>
        <dbReference type="PROSITE" id="PS50405"/>
    </source>
</evidence>
<dbReference type="PROSITE" id="PS50404">
    <property type="entry name" value="GST_NTER"/>
    <property type="match status" value="1"/>
</dbReference>
<dbReference type="PANTHER" id="PTHR43917">
    <property type="match status" value="1"/>
</dbReference>
<dbReference type="GO" id="GO:0004364">
    <property type="term" value="F:glutathione transferase activity"/>
    <property type="evidence" value="ECO:0007669"/>
    <property type="project" value="TreeGrafter"/>
</dbReference>
<evidence type="ECO:0000256" key="1">
    <source>
        <dbReference type="ARBA" id="ARBA00004496"/>
    </source>
</evidence>
<dbReference type="GO" id="GO:0005737">
    <property type="term" value="C:cytoplasm"/>
    <property type="evidence" value="ECO:0007669"/>
    <property type="project" value="UniProtKB-SubCell"/>
</dbReference>
<name>A0AAU9IPT0_9CILI</name>
<evidence type="ECO:0000259" key="3">
    <source>
        <dbReference type="PROSITE" id="PS50404"/>
    </source>
</evidence>
<dbReference type="Pfam" id="PF00043">
    <property type="entry name" value="GST_C"/>
    <property type="match status" value="1"/>
</dbReference>
<organism evidence="5 6">
    <name type="scientific">Blepharisma stoltei</name>
    <dbReference type="NCBI Taxonomy" id="1481888"/>
    <lineage>
        <taxon>Eukaryota</taxon>
        <taxon>Sar</taxon>
        <taxon>Alveolata</taxon>
        <taxon>Ciliophora</taxon>
        <taxon>Postciliodesmatophora</taxon>
        <taxon>Heterotrichea</taxon>
        <taxon>Heterotrichida</taxon>
        <taxon>Blepharismidae</taxon>
        <taxon>Blepharisma</taxon>
    </lineage>
</organism>
<comment type="caution">
    <text evidence="5">The sequence shown here is derived from an EMBL/GenBank/DDBJ whole genome shotgun (WGS) entry which is preliminary data.</text>
</comment>
<evidence type="ECO:0000313" key="6">
    <source>
        <dbReference type="Proteomes" id="UP001162131"/>
    </source>
</evidence>
<reference evidence="5" key="1">
    <citation type="submission" date="2021-09" db="EMBL/GenBank/DDBJ databases">
        <authorList>
            <consortium name="AG Swart"/>
            <person name="Singh M."/>
            <person name="Singh A."/>
            <person name="Seah K."/>
            <person name="Emmerich C."/>
        </authorList>
    </citation>
    <scope>NUCLEOTIDE SEQUENCE</scope>
    <source>
        <strain evidence="5">ATCC30299</strain>
    </source>
</reference>
<dbReference type="GO" id="GO:0006749">
    <property type="term" value="P:glutathione metabolic process"/>
    <property type="evidence" value="ECO:0007669"/>
    <property type="project" value="TreeGrafter"/>
</dbReference>
<dbReference type="InterPro" id="IPR036282">
    <property type="entry name" value="Glutathione-S-Trfase_C_sf"/>
</dbReference>
<dbReference type="Gene3D" id="1.20.1050.10">
    <property type="match status" value="1"/>
</dbReference>
<feature type="domain" description="GST N-terminal" evidence="3">
    <location>
        <begin position="1"/>
        <end position="81"/>
    </location>
</feature>
<evidence type="ECO:0000313" key="5">
    <source>
        <dbReference type="EMBL" id="CAG9313795.1"/>
    </source>
</evidence>
<keyword evidence="6" id="KW-1185">Reference proteome</keyword>
<dbReference type="EMBL" id="CAJZBQ010000011">
    <property type="protein sequence ID" value="CAG9313795.1"/>
    <property type="molecule type" value="Genomic_DNA"/>
</dbReference>
<evidence type="ECO:0000256" key="2">
    <source>
        <dbReference type="ARBA" id="ARBA00022490"/>
    </source>
</evidence>
<dbReference type="Pfam" id="PF13417">
    <property type="entry name" value="GST_N_3"/>
    <property type="match status" value="1"/>
</dbReference>
<dbReference type="SUPFAM" id="SSF47616">
    <property type="entry name" value="GST C-terminal domain-like"/>
    <property type="match status" value="1"/>
</dbReference>
<dbReference type="Proteomes" id="UP001162131">
    <property type="component" value="Unassembled WGS sequence"/>
</dbReference>
<dbReference type="InterPro" id="IPR040079">
    <property type="entry name" value="Glutathione_S-Trfase"/>
</dbReference>
<dbReference type="PANTHER" id="PTHR43917:SF8">
    <property type="entry name" value="GH16740P-RELATED"/>
    <property type="match status" value="1"/>
</dbReference>
<dbReference type="SUPFAM" id="SSF52833">
    <property type="entry name" value="Thioredoxin-like"/>
    <property type="match status" value="1"/>
</dbReference>
<dbReference type="SFLD" id="SFLDS00019">
    <property type="entry name" value="Glutathione_Transferase_(cytos"/>
    <property type="match status" value="1"/>
</dbReference>
<dbReference type="InterPro" id="IPR004046">
    <property type="entry name" value="GST_C"/>
</dbReference>
<feature type="domain" description="GST C-terminal" evidence="4">
    <location>
        <begin position="87"/>
        <end position="222"/>
    </location>
</feature>
<dbReference type="AlphaFoldDB" id="A0AAU9IPT0"/>
<sequence length="224" mass="26460">MITKLYMDFLSQPSRAVLTVFLLGKIPVEIVETRAHRDTRKEEFLKIFEAGTVPAIQDDNISLYESHAIMEYLIDKYRPNDKLFPQNLIIRAKINSYLHWHHNNVRRGIHGFLEYSRFMPRVMGYQPSEDVVNFLREIKVKTLEFLDKKLEKNEFVAGTENMSIADISCFCEIVQLRFIGEDLSIYPHIIRWKKSIWALPEIQNSHQTFLKIMKNISQNSEILR</sequence>
<dbReference type="SFLD" id="SFLDG00358">
    <property type="entry name" value="Main_(cytGST)"/>
    <property type="match status" value="1"/>
</dbReference>
<comment type="subcellular location">
    <subcellularLocation>
        <location evidence="1">Cytoplasm</location>
    </subcellularLocation>
</comment>
<dbReference type="InterPro" id="IPR010987">
    <property type="entry name" value="Glutathione-S-Trfase_C-like"/>
</dbReference>